<reference evidence="23 24" key="1">
    <citation type="submission" date="2021-06" db="EMBL/GenBank/DDBJ databases">
        <title>Caerostris extrusa draft genome.</title>
        <authorList>
            <person name="Kono N."/>
            <person name="Arakawa K."/>
        </authorList>
    </citation>
    <scope>NUCLEOTIDE SEQUENCE [LARGE SCALE GENOMIC DNA]</scope>
</reference>
<comment type="similarity">
    <text evidence="1 22">Belongs to the short-chain dehydrogenases/reductases (SDR) family.</text>
</comment>
<dbReference type="InterPro" id="IPR036291">
    <property type="entry name" value="NAD(P)-bd_dom_sf"/>
</dbReference>
<comment type="caution">
    <text evidence="23">The sequence shown here is derived from an EMBL/GenBank/DDBJ whole genome shotgun (WGS) entry which is preliminary data.</text>
</comment>
<evidence type="ECO:0000256" key="4">
    <source>
        <dbReference type="ARBA" id="ARBA00039060"/>
    </source>
</evidence>
<organism evidence="23 24">
    <name type="scientific">Caerostris extrusa</name>
    <name type="common">Bark spider</name>
    <name type="synonym">Caerostris bankana</name>
    <dbReference type="NCBI Taxonomy" id="172846"/>
    <lineage>
        <taxon>Eukaryota</taxon>
        <taxon>Metazoa</taxon>
        <taxon>Ecdysozoa</taxon>
        <taxon>Arthropoda</taxon>
        <taxon>Chelicerata</taxon>
        <taxon>Arachnida</taxon>
        <taxon>Araneae</taxon>
        <taxon>Araneomorphae</taxon>
        <taxon>Entelegynae</taxon>
        <taxon>Araneoidea</taxon>
        <taxon>Araneidae</taxon>
        <taxon>Caerostris</taxon>
    </lineage>
</organism>
<evidence type="ECO:0000256" key="16">
    <source>
        <dbReference type="ARBA" id="ARBA00048535"/>
    </source>
</evidence>
<comment type="catalytic activity">
    <reaction evidence="13">
        <text>(11R)-hydroxy-(5Z,8Z,12E,14Z)-eicosatetraenoate + NAD(+) = 11-oxo-(5Z,8Z,12E,14Z)-eicosatetraenoate + NADH + H(+)</text>
        <dbReference type="Rhea" id="RHEA:48640"/>
        <dbReference type="ChEBI" id="CHEBI:15378"/>
        <dbReference type="ChEBI" id="CHEBI:57540"/>
        <dbReference type="ChEBI" id="CHEBI:57945"/>
        <dbReference type="ChEBI" id="CHEBI:78836"/>
        <dbReference type="ChEBI" id="CHEBI:90697"/>
    </reaction>
    <physiologicalReaction direction="left-to-right" evidence="13">
        <dbReference type="Rhea" id="RHEA:48641"/>
    </physiologicalReaction>
</comment>
<dbReference type="GO" id="GO:0016404">
    <property type="term" value="F:15-hydroxyprostaglandin dehydrogenase (NAD+) activity"/>
    <property type="evidence" value="ECO:0007669"/>
    <property type="project" value="UniProtKB-EC"/>
</dbReference>
<evidence type="ECO:0000256" key="9">
    <source>
        <dbReference type="ARBA" id="ARBA00047325"/>
    </source>
</evidence>
<comment type="catalytic activity">
    <reaction evidence="20">
        <text>(15S)-hydroxy-(5Z,8Z,11Z,13E)-eicosatetraenoate + NAD(+) = 15-oxo-(5Z,8Z,11Z,13E)-eicosatetraenoate + NADH + H(+)</text>
        <dbReference type="Rhea" id="RHEA:23260"/>
        <dbReference type="ChEBI" id="CHEBI:15378"/>
        <dbReference type="ChEBI" id="CHEBI:57409"/>
        <dbReference type="ChEBI" id="CHEBI:57410"/>
        <dbReference type="ChEBI" id="CHEBI:57540"/>
        <dbReference type="ChEBI" id="CHEBI:57945"/>
        <dbReference type="EC" id="1.1.1.232"/>
    </reaction>
    <physiologicalReaction direction="left-to-right" evidence="20">
        <dbReference type="Rhea" id="RHEA:23261"/>
    </physiologicalReaction>
</comment>
<comment type="catalytic activity">
    <reaction evidence="10">
        <text>resolvin D1 + NAD(+) = 8-oxoresolvin D1 + NADH + H(+)</text>
        <dbReference type="Rhea" id="RHEA:50124"/>
        <dbReference type="ChEBI" id="CHEBI:15378"/>
        <dbReference type="ChEBI" id="CHEBI:57540"/>
        <dbReference type="ChEBI" id="CHEBI:57945"/>
        <dbReference type="ChEBI" id="CHEBI:132079"/>
        <dbReference type="ChEBI" id="CHEBI:132080"/>
    </reaction>
    <physiologicalReaction direction="left-to-right" evidence="10">
        <dbReference type="Rhea" id="RHEA:50125"/>
    </physiologicalReaction>
</comment>
<dbReference type="AlphaFoldDB" id="A0AAV4S6G3"/>
<evidence type="ECO:0000256" key="5">
    <source>
        <dbReference type="ARBA" id="ARBA00040276"/>
    </source>
</evidence>
<comment type="catalytic activity">
    <reaction evidence="15">
        <text>resolvin D2 + NAD(+) = 7-oxoresolvin D2 + NADH + H(+)</text>
        <dbReference type="Rhea" id="RHEA:53584"/>
        <dbReference type="ChEBI" id="CHEBI:15378"/>
        <dbReference type="ChEBI" id="CHEBI:57540"/>
        <dbReference type="ChEBI" id="CHEBI:57945"/>
        <dbReference type="ChEBI" id="CHEBI:133367"/>
        <dbReference type="ChEBI" id="CHEBI:137497"/>
    </reaction>
    <physiologicalReaction direction="left-to-right" evidence="15">
        <dbReference type="Rhea" id="RHEA:53585"/>
    </physiologicalReaction>
</comment>
<evidence type="ECO:0000256" key="8">
    <source>
        <dbReference type="ARBA" id="ARBA00045705"/>
    </source>
</evidence>
<evidence type="ECO:0000256" key="20">
    <source>
        <dbReference type="ARBA" id="ARBA00049151"/>
    </source>
</evidence>
<dbReference type="Gene3D" id="3.40.50.720">
    <property type="entry name" value="NAD(P)-binding Rossmann-like Domain"/>
    <property type="match status" value="1"/>
</dbReference>
<accession>A0AAV4S6G3</accession>
<evidence type="ECO:0000313" key="24">
    <source>
        <dbReference type="Proteomes" id="UP001054945"/>
    </source>
</evidence>
<comment type="catalytic activity">
    <reaction evidence="18">
        <text>prostaglandin E2 + NAD(+) = 15-oxoprostaglandin E2 + NADH + H(+)</text>
        <dbReference type="Rhea" id="RHEA:11876"/>
        <dbReference type="ChEBI" id="CHEBI:15378"/>
        <dbReference type="ChEBI" id="CHEBI:57400"/>
        <dbReference type="ChEBI" id="CHEBI:57540"/>
        <dbReference type="ChEBI" id="CHEBI:57945"/>
        <dbReference type="ChEBI" id="CHEBI:606564"/>
        <dbReference type="EC" id="1.1.1.141"/>
    </reaction>
    <physiologicalReaction direction="left-to-right" evidence="18">
        <dbReference type="Rhea" id="RHEA:11877"/>
    </physiologicalReaction>
</comment>
<comment type="catalytic activity">
    <reaction evidence="21">
        <text>resolvin E1 + NAD(+) = 18-oxo-resolvin E1 + NADH + H(+)</text>
        <dbReference type="Rhea" id="RHEA:49244"/>
        <dbReference type="ChEBI" id="CHEBI:15378"/>
        <dbReference type="ChEBI" id="CHEBI:57540"/>
        <dbReference type="ChEBI" id="CHEBI:57945"/>
        <dbReference type="ChEBI" id="CHEBI:91000"/>
        <dbReference type="ChEBI" id="CHEBI:91001"/>
    </reaction>
    <physiologicalReaction direction="left-to-right" evidence="21">
        <dbReference type="Rhea" id="RHEA:49245"/>
    </physiologicalReaction>
</comment>
<evidence type="ECO:0000256" key="14">
    <source>
        <dbReference type="ARBA" id="ARBA00048170"/>
    </source>
</evidence>
<dbReference type="Pfam" id="PF00106">
    <property type="entry name" value="adh_short"/>
    <property type="match status" value="1"/>
</dbReference>
<dbReference type="EC" id="1.1.1.232" evidence="4"/>
<gene>
    <name evidence="23" type="primary">Hpgd</name>
    <name evidence="23" type="ORF">CEXT_284911</name>
</gene>
<comment type="function">
    <text evidence="8">Catalyzes the NAD-dependent dehydrogenation (oxidation) of a broad array of hydroxylated polyunsaturated fatty acids (mainly eicosanoids and docosanoids, including prostaglandins, lipoxins and resolvins), yielding their corresponding keto (oxo) metabolites. Decreases the levels of the pro-proliferative prostaglandins such as prostaglandin E2 (whose activity is increased in cancer because of an increase in the expression of cyclooxygenase 2) and generates oxo-fatty acid products that can profoundly influence cell function by abrogating pro-inflammatory cytokine expression. Converts resolvins E1, D1 and D2 to their oxo products, which represents a mode of resolvin inactivation. Resolvin E1 plays important roles during the resolution phase of acute inflammation, while resolvins D1 and D2 have a unique role in obesity-induced adipose inflammation.</text>
</comment>
<comment type="catalytic activity">
    <reaction evidence="11">
        <text>14-hydroxy-(4Z,7Z,10Z,12E,16Z,19Z)-docosahexaenoate + NAD(+) = 14-oxo-(4Z,7Z,10Z,12E,16Z,19Z)-docosahexaenoate + NADH + H(+)</text>
        <dbReference type="Rhea" id="RHEA:48952"/>
        <dbReference type="ChEBI" id="CHEBI:15378"/>
        <dbReference type="ChEBI" id="CHEBI:57540"/>
        <dbReference type="ChEBI" id="CHEBI:57945"/>
        <dbReference type="ChEBI" id="CHEBI:90866"/>
        <dbReference type="ChEBI" id="CHEBI:90867"/>
    </reaction>
    <physiologicalReaction direction="left-to-right" evidence="11">
        <dbReference type="Rhea" id="RHEA:48953"/>
    </physiologicalReaction>
</comment>
<evidence type="ECO:0000256" key="22">
    <source>
        <dbReference type="RuleBase" id="RU000363"/>
    </source>
</evidence>
<dbReference type="CDD" id="cd05323">
    <property type="entry name" value="ADH_SDR_c_like"/>
    <property type="match status" value="1"/>
</dbReference>
<evidence type="ECO:0000313" key="23">
    <source>
        <dbReference type="EMBL" id="GIY28771.1"/>
    </source>
</evidence>
<evidence type="ECO:0000256" key="2">
    <source>
        <dbReference type="ARBA" id="ARBA00023002"/>
    </source>
</evidence>
<evidence type="ECO:0000256" key="12">
    <source>
        <dbReference type="ARBA" id="ARBA00048140"/>
    </source>
</evidence>
<dbReference type="GO" id="GO:0005737">
    <property type="term" value="C:cytoplasm"/>
    <property type="evidence" value="ECO:0007669"/>
    <property type="project" value="TreeGrafter"/>
</dbReference>
<evidence type="ECO:0000256" key="1">
    <source>
        <dbReference type="ARBA" id="ARBA00006484"/>
    </source>
</evidence>
<evidence type="ECO:0000256" key="6">
    <source>
        <dbReference type="ARBA" id="ARBA00041812"/>
    </source>
</evidence>
<dbReference type="GO" id="GO:0047034">
    <property type="term" value="F:15-hydroxyicosatetraenoate dehydrogenase activity"/>
    <property type="evidence" value="ECO:0007669"/>
    <property type="project" value="UniProtKB-EC"/>
</dbReference>
<dbReference type="FunFam" id="3.40.50.720:FF:000149">
    <property type="entry name" value="15-hydroxyprostaglandin dehydrogenase [NAD(+)]"/>
    <property type="match status" value="1"/>
</dbReference>
<dbReference type="Proteomes" id="UP001054945">
    <property type="component" value="Unassembled WGS sequence"/>
</dbReference>
<dbReference type="SUPFAM" id="SSF51735">
    <property type="entry name" value="NAD(P)-binding Rossmann-fold domains"/>
    <property type="match status" value="1"/>
</dbReference>
<keyword evidence="24" id="KW-1185">Reference proteome</keyword>
<comment type="catalytic activity">
    <reaction evidence="9">
        <text>prostaglandin E1 + NAD(+) = 15-oxoprostaglandin E1 + NADH + H(+)</text>
        <dbReference type="Rhea" id="RHEA:16477"/>
        <dbReference type="ChEBI" id="CHEBI:15378"/>
        <dbReference type="ChEBI" id="CHEBI:57397"/>
        <dbReference type="ChEBI" id="CHEBI:57401"/>
        <dbReference type="ChEBI" id="CHEBI:57540"/>
        <dbReference type="ChEBI" id="CHEBI:57945"/>
    </reaction>
    <physiologicalReaction direction="left-to-right" evidence="9">
        <dbReference type="Rhea" id="RHEA:16478"/>
    </physiologicalReaction>
</comment>
<evidence type="ECO:0000256" key="13">
    <source>
        <dbReference type="ARBA" id="ARBA00048144"/>
    </source>
</evidence>
<dbReference type="InterPro" id="IPR020904">
    <property type="entry name" value="Sc_DH/Rdtase_CS"/>
</dbReference>
<name>A0AAV4S6G3_CAEEX</name>
<protein>
    <recommendedName>
        <fullName evidence="5">15-hydroxyprostaglandin dehydrogenase [NAD(+)]</fullName>
        <ecNumber evidence="3">1.1.1.141</ecNumber>
        <ecNumber evidence="4">1.1.1.232</ecNumber>
    </recommendedName>
    <alternativeName>
        <fullName evidence="7">Eicosanoid/docosanoid dehydrogenase [NAD(+)]</fullName>
    </alternativeName>
    <alternativeName>
        <fullName evidence="6">Prostaglandin dehydrogenase 1</fullName>
    </alternativeName>
</protein>
<dbReference type="PANTHER" id="PTHR44229">
    <property type="entry name" value="15-HYDROXYPROSTAGLANDIN DEHYDROGENASE [NAD(+)]"/>
    <property type="match status" value="1"/>
</dbReference>
<evidence type="ECO:0000256" key="19">
    <source>
        <dbReference type="ARBA" id="ARBA00048921"/>
    </source>
</evidence>
<evidence type="ECO:0000256" key="10">
    <source>
        <dbReference type="ARBA" id="ARBA00047672"/>
    </source>
</evidence>
<evidence type="ECO:0000256" key="7">
    <source>
        <dbReference type="ARBA" id="ARBA00042026"/>
    </source>
</evidence>
<dbReference type="PROSITE" id="PS00061">
    <property type="entry name" value="ADH_SHORT"/>
    <property type="match status" value="1"/>
</dbReference>
<keyword evidence="2" id="KW-0560">Oxidoreductase</keyword>
<evidence type="ECO:0000256" key="11">
    <source>
        <dbReference type="ARBA" id="ARBA00048008"/>
    </source>
</evidence>
<dbReference type="PRINTS" id="PR00080">
    <property type="entry name" value="SDRFAMILY"/>
</dbReference>
<evidence type="ECO:0000256" key="18">
    <source>
        <dbReference type="ARBA" id="ARBA00048739"/>
    </source>
</evidence>
<comment type="catalytic activity">
    <reaction evidence="19">
        <text>resolvin D2 + NAD(+) = 16-oxoresolvin D2 + NADH + H(+)</text>
        <dbReference type="Rhea" id="RHEA:53588"/>
        <dbReference type="ChEBI" id="CHEBI:15378"/>
        <dbReference type="ChEBI" id="CHEBI:57540"/>
        <dbReference type="ChEBI" id="CHEBI:57945"/>
        <dbReference type="ChEBI" id="CHEBI:133367"/>
        <dbReference type="ChEBI" id="CHEBI:137498"/>
    </reaction>
    <physiologicalReaction direction="left-to-right" evidence="19">
        <dbReference type="Rhea" id="RHEA:53589"/>
    </physiologicalReaction>
</comment>
<dbReference type="InterPro" id="IPR002347">
    <property type="entry name" value="SDR_fam"/>
</dbReference>
<proteinExistence type="inferred from homology"/>
<dbReference type="EC" id="1.1.1.141" evidence="3"/>
<evidence type="ECO:0000256" key="15">
    <source>
        <dbReference type="ARBA" id="ARBA00048393"/>
    </source>
</evidence>
<dbReference type="EMBL" id="BPLR01008982">
    <property type="protein sequence ID" value="GIY28771.1"/>
    <property type="molecule type" value="Genomic_DNA"/>
</dbReference>
<evidence type="ECO:0000256" key="21">
    <source>
        <dbReference type="ARBA" id="ARBA00049188"/>
    </source>
</evidence>
<evidence type="ECO:0000256" key="3">
    <source>
        <dbReference type="ARBA" id="ARBA00038968"/>
    </source>
</evidence>
<dbReference type="PANTHER" id="PTHR44229:SF4">
    <property type="entry name" value="15-HYDROXYPROSTAGLANDIN DEHYDROGENASE [NAD(+)]"/>
    <property type="match status" value="1"/>
</dbReference>
<comment type="catalytic activity">
    <reaction evidence="17">
        <text>prostaglandin A1 + NAD(+) = 15-oxo-prostaglandin A1 + NADH + H(+)</text>
        <dbReference type="Rhea" id="RHEA:41263"/>
        <dbReference type="ChEBI" id="CHEBI:15378"/>
        <dbReference type="ChEBI" id="CHEBI:57398"/>
        <dbReference type="ChEBI" id="CHEBI:57540"/>
        <dbReference type="ChEBI" id="CHEBI:57945"/>
        <dbReference type="ChEBI" id="CHEBI:85072"/>
    </reaction>
    <physiologicalReaction direction="left-to-right" evidence="17">
        <dbReference type="Rhea" id="RHEA:41264"/>
    </physiologicalReaction>
</comment>
<comment type="catalytic activity">
    <reaction evidence="16">
        <text>lipoxin A4 + NAD(+) = 15-oxo-(5S,6R)-dihydroxy-(7E,9E,11Z,13E)-eicosatetraenoate + NADH + H(+)</text>
        <dbReference type="Rhea" id="RHEA:41572"/>
        <dbReference type="ChEBI" id="CHEBI:15378"/>
        <dbReference type="ChEBI" id="CHEBI:57540"/>
        <dbReference type="ChEBI" id="CHEBI:57945"/>
        <dbReference type="ChEBI" id="CHEBI:67026"/>
        <dbReference type="ChEBI" id="CHEBI:78311"/>
    </reaction>
    <physiologicalReaction direction="left-to-right" evidence="16">
        <dbReference type="Rhea" id="RHEA:41573"/>
    </physiologicalReaction>
</comment>
<sequence>MNFTGKVALITGGSHGIGRAYANALLNIGMKVCICDIHIDAAKDFIEHLPENLRNNAIYQKCDVSSFTDLKEAFDKTIATFGTFDVLINNAGMFGETKYQDMININFIAVVRGTLLAFEHMNKLTGGKGGYVINTSSEAGLDPFPIAPVYSATKHAVVGLTKSLGSDYHYEKTGITVNVICPGPVETAFFKAFPSSCVYPEEAWKLQASMKPVKPEDVAKALLKLLEDNKNGAVLRIDTDGLRYV</sequence>
<dbReference type="PRINTS" id="PR00081">
    <property type="entry name" value="GDHRDH"/>
</dbReference>
<comment type="catalytic activity">
    <reaction evidence="12">
        <text>15-oxo-(5S,6R)-dihydroxy-(7E,9E,11Z)-eicosatrienoate + NADH + H(+) = (5S,6R,15S)-trihydroxy-(7E,9E,11Z)-eicosatrienoate + NAD(+)</text>
        <dbReference type="Rhea" id="RHEA:41596"/>
        <dbReference type="ChEBI" id="CHEBI:15378"/>
        <dbReference type="ChEBI" id="CHEBI:57540"/>
        <dbReference type="ChEBI" id="CHEBI:57945"/>
        <dbReference type="ChEBI" id="CHEBI:78325"/>
        <dbReference type="ChEBI" id="CHEBI:78329"/>
    </reaction>
    <physiologicalReaction direction="left-to-right" evidence="12">
        <dbReference type="Rhea" id="RHEA:41597"/>
    </physiologicalReaction>
</comment>
<comment type="catalytic activity">
    <reaction evidence="14">
        <text>resolvin D1 + NAD(+) = 17-oxoresolvin D1 + NADH + H(+)</text>
        <dbReference type="Rhea" id="RHEA:50128"/>
        <dbReference type="ChEBI" id="CHEBI:15378"/>
        <dbReference type="ChEBI" id="CHEBI:57540"/>
        <dbReference type="ChEBI" id="CHEBI:57945"/>
        <dbReference type="ChEBI" id="CHEBI:132079"/>
        <dbReference type="ChEBI" id="CHEBI:132081"/>
    </reaction>
    <physiologicalReaction direction="left-to-right" evidence="14">
        <dbReference type="Rhea" id="RHEA:50129"/>
    </physiologicalReaction>
</comment>
<evidence type="ECO:0000256" key="17">
    <source>
        <dbReference type="ARBA" id="ARBA00048611"/>
    </source>
</evidence>